<dbReference type="InterPro" id="IPR001810">
    <property type="entry name" value="F-box_dom"/>
</dbReference>
<dbReference type="EMBL" id="CAJOBG010042667">
    <property type="protein sequence ID" value="CAF4420888.1"/>
    <property type="molecule type" value="Genomic_DNA"/>
</dbReference>
<dbReference type="GO" id="GO:0005829">
    <property type="term" value="C:cytosol"/>
    <property type="evidence" value="ECO:0007669"/>
    <property type="project" value="TreeGrafter"/>
</dbReference>
<proteinExistence type="predicted"/>
<dbReference type="GO" id="GO:0005634">
    <property type="term" value="C:nucleus"/>
    <property type="evidence" value="ECO:0007669"/>
    <property type="project" value="TreeGrafter"/>
</dbReference>
<dbReference type="Proteomes" id="UP000663866">
    <property type="component" value="Unassembled WGS sequence"/>
</dbReference>
<organism evidence="5 6">
    <name type="scientific">Rotaria magnacalcarata</name>
    <dbReference type="NCBI Taxonomy" id="392030"/>
    <lineage>
        <taxon>Eukaryota</taxon>
        <taxon>Metazoa</taxon>
        <taxon>Spiralia</taxon>
        <taxon>Gnathifera</taxon>
        <taxon>Rotifera</taxon>
        <taxon>Eurotatoria</taxon>
        <taxon>Bdelloidea</taxon>
        <taxon>Philodinida</taxon>
        <taxon>Philodinidae</taxon>
        <taxon>Rotaria</taxon>
    </lineage>
</organism>
<evidence type="ECO:0000256" key="2">
    <source>
        <dbReference type="ARBA" id="ARBA00022614"/>
    </source>
</evidence>
<evidence type="ECO:0000256" key="1">
    <source>
        <dbReference type="ARBA" id="ARBA00022468"/>
    </source>
</evidence>
<evidence type="ECO:0000259" key="4">
    <source>
        <dbReference type="PROSITE" id="PS50181"/>
    </source>
</evidence>
<dbReference type="GO" id="GO:0006913">
    <property type="term" value="P:nucleocytoplasmic transport"/>
    <property type="evidence" value="ECO:0007669"/>
    <property type="project" value="TreeGrafter"/>
</dbReference>
<dbReference type="InterPro" id="IPR036047">
    <property type="entry name" value="F-box-like_dom_sf"/>
</dbReference>
<reference evidence="5" key="1">
    <citation type="submission" date="2021-02" db="EMBL/GenBank/DDBJ databases">
        <authorList>
            <person name="Nowell W R."/>
        </authorList>
    </citation>
    <scope>NUCLEOTIDE SEQUENCE</scope>
</reference>
<protein>
    <recommendedName>
        <fullName evidence="4">F-box domain-containing protein</fullName>
    </recommendedName>
</protein>
<keyword evidence="6" id="KW-1185">Reference proteome</keyword>
<dbReference type="SMART" id="SM00256">
    <property type="entry name" value="FBOX"/>
    <property type="match status" value="1"/>
</dbReference>
<dbReference type="Gene3D" id="3.80.10.10">
    <property type="entry name" value="Ribonuclease Inhibitor"/>
    <property type="match status" value="1"/>
</dbReference>
<comment type="caution">
    <text evidence="5">The sequence shown here is derived from an EMBL/GenBank/DDBJ whole genome shotgun (WGS) entry which is preliminary data.</text>
</comment>
<gene>
    <name evidence="5" type="ORF">OVN521_LOCUS36087</name>
</gene>
<dbReference type="CDD" id="cd09917">
    <property type="entry name" value="F-box_SF"/>
    <property type="match status" value="1"/>
</dbReference>
<dbReference type="SUPFAM" id="SSF52047">
    <property type="entry name" value="RNI-like"/>
    <property type="match status" value="1"/>
</dbReference>
<evidence type="ECO:0000313" key="6">
    <source>
        <dbReference type="Proteomes" id="UP000663866"/>
    </source>
</evidence>
<dbReference type="PANTHER" id="PTHR24113">
    <property type="entry name" value="RAN GTPASE-ACTIVATING PROTEIN 1"/>
    <property type="match status" value="1"/>
</dbReference>
<keyword evidence="3" id="KW-0677">Repeat</keyword>
<dbReference type="SMART" id="SM00368">
    <property type="entry name" value="LRR_RI"/>
    <property type="match status" value="3"/>
</dbReference>
<evidence type="ECO:0000256" key="3">
    <source>
        <dbReference type="ARBA" id="ARBA00022737"/>
    </source>
</evidence>
<dbReference type="PROSITE" id="PS50181">
    <property type="entry name" value="FBOX"/>
    <property type="match status" value="1"/>
</dbReference>
<dbReference type="PANTHER" id="PTHR24113:SF12">
    <property type="entry name" value="RAN GTPASE-ACTIVATING PROTEIN 1"/>
    <property type="match status" value="1"/>
</dbReference>
<dbReference type="GO" id="GO:0031267">
    <property type="term" value="F:small GTPase binding"/>
    <property type="evidence" value="ECO:0007669"/>
    <property type="project" value="TreeGrafter"/>
</dbReference>
<dbReference type="InterPro" id="IPR027038">
    <property type="entry name" value="RanGap"/>
</dbReference>
<dbReference type="AlphaFoldDB" id="A0A820QGR6"/>
<dbReference type="GO" id="GO:0048471">
    <property type="term" value="C:perinuclear region of cytoplasm"/>
    <property type="evidence" value="ECO:0007669"/>
    <property type="project" value="TreeGrafter"/>
</dbReference>
<dbReference type="Pfam" id="PF00646">
    <property type="entry name" value="F-box"/>
    <property type="match status" value="1"/>
</dbReference>
<keyword evidence="2" id="KW-0433">Leucine-rich repeat</keyword>
<dbReference type="SUPFAM" id="SSF81383">
    <property type="entry name" value="F-box domain"/>
    <property type="match status" value="1"/>
</dbReference>
<feature type="domain" description="F-box" evidence="4">
    <location>
        <begin position="6"/>
        <end position="53"/>
    </location>
</feature>
<keyword evidence="1" id="KW-0343">GTPase activation</keyword>
<name>A0A820QGR6_9BILA</name>
<dbReference type="InterPro" id="IPR001611">
    <property type="entry name" value="Leu-rich_rpt"/>
</dbReference>
<evidence type="ECO:0000313" key="5">
    <source>
        <dbReference type="EMBL" id="CAF4420888.1"/>
    </source>
</evidence>
<dbReference type="InterPro" id="IPR032675">
    <property type="entry name" value="LRR_dom_sf"/>
</dbReference>
<sequence length="159" mass="18017">MSRDVTSSLLTLPVELIYRILDNLDDFTFLCSTRNVCQRLNYITDAYHRYQTLTTLDLSEYQIEDQGTQHLAHALTNDTIISAINLTNNKIHDQGIAYLTAALKNNTTLTKLNLQCNSIEDQGAKRLADILLNNTVLHDKQIFVLSIFILHPGIDDTQP</sequence>
<dbReference type="GO" id="GO:0005096">
    <property type="term" value="F:GTPase activator activity"/>
    <property type="evidence" value="ECO:0007669"/>
    <property type="project" value="UniProtKB-KW"/>
</dbReference>
<accession>A0A820QGR6</accession>
<dbReference type="Pfam" id="PF13516">
    <property type="entry name" value="LRR_6"/>
    <property type="match status" value="1"/>
</dbReference>